<reference evidence="3 4" key="1">
    <citation type="journal article" date="2019" name="Nat. Ecol. Evol.">
        <title>Megaphylogeny resolves global patterns of mushroom evolution.</title>
        <authorList>
            <person name="Varga T."/>
            <person name="Krizsan K."/>
            <person name="Foldi C."/>
            <person name="Dima B."/>
            <person name="Sanchez-Garcia M."/>
            <person name="Sanchez-Ramirez S."/>
            <person name="Szollosi G.J."/>
            <person name="Szarkandi J.G."/>
            <person name="Papp V."/>
            <person name="Albert L."/>
            <person name="Andreopoulos W."/>
            <person name="Angelini C."/>
            <person name="Antonin V."/>
            <person name="Barry K.W."/>
            <person name="Bougher N.L."/>
            <person name="Buchanan P."/>
            <person name="Buyck B."/>
            <person name="Bense V."/>
            <person name="Catcheside P."/>
            <person name="Chovatia M."/>
            <person name="Cooper J."/>
            <person name="Damon W."/>
            <person name="Desjardin D."/>
            <person name="Finy P."/>
            <person name="Geml J."/>
            <person name="Haridas S."/>
            <person name="Hughes K."/>
            <person name="Justo A."/>
            <person name="Karasinski D."/>
            <person name="Kautmanova I."/>
            <person name="Kiss B."/>
            <person name="Kocsube S."/>
            <person name="Kotiranta H."/>
            <person name="LaButti K.M."/>
            <person name="Lechner B.E."/>
            <person name="Liimatainen K."/>
            <person name="Lipzen A."/>
            <person name="Lukacs Z."/>
            <person name="Mihaltcheva S."/>
            <person name="Morgado L.N."/>
            <person name="Niskanen T."/>
            <person name="Noordeloos M.E."/>
            <person name="Ohm R.A."/>
            <person name="Ortiz-Santana B."/>
            <person name="Ovrebo C."/>
            <person name="Racz N."/>
            <person name="Riley R."/>
            <person name="Savchenko A."/>
            <person name="Shiryaev A."/>
            <person name="Soop K."/>
            <person name="Spirin V."/>
            <person name="Szebenyi C."/>
            <person name="Tomsovsky M."/>
            <person name="Tulloss R.E."/>
            <person name="Uehling J."/>
            <person name="Grigoriev I.V."/>
            <person name="Vagvolgyi C."/>
            <person name="Papp T."/>
            <person name="Martin F.M."/>
            <person name="Miettinen O."/>
            <person name="Hibbett D.S."/>
            <person name="Nagy L.G."/>
        </authorList>
    </citation>
    <scope>NUCLEOTIDE SEQUENCE [LARGE SCALE GENOMIC DNA]</scope>
    <source>
        <strain evidence="3 4">CBS 962.96</strain>
    </source>
</reference>
<keyword evidence="4" id="KW-1185">Reference proteome</keyword>
<comment type="similarity">
    <text evidence="1">Belongs to the helicase family.</text>
</comment>
<keyword evidence="1" id="KW-0378">Hydrolase</keyword>
<evidence type="ECO:0000256" key="1">
    <source>
        <dbReference type="RuleBase" id="RU363044"/>
    </source>
</evidence>
<dbReference type="GO" id="GO:0000723">
    <property type="term" value="P:telomere maintenance"/>
    <property type="evidence" value="ECO:0007669"/>
    <property type="project" value="InterPro"/>
</dbReference>
<keyword evidence="1" id="KW-0233">DNA recombination</keyword>
<keyword evidence="1" id="KW-0347">Helicase</keyword>
<accession>A0A4S8KYB3</accession>
<dbReference type="PANTHER" id="PTHR47642:SF5">
    <property type="entry name" value="ATP-DEPENDENT DNA HELICASE"/>
    <property type="match status" value="1"/>
</dbReference>
<evidence type="ECO:0000313" key="3">
    <source>
        <dbReference type="EMBL" id="THU81029.1"/>
    </source>
</evidence>
<dbReference type="GO" id="GO:0005524">
    <property type="term" value="F:ATP binding"/>
    <property type="evidence" value="ECO:0007669"/>
    <property type="project" value="UniProtKB-KW"/>
</dbReference>
<keyword evidence="1" id="KW-0234">DNA repair</keyword>
<dbReference type="GO" id="GO:0016887">
    <property type="term" value="F:ATP hydrolysis activity"/>
    <property type="evidence" value="ECO:0007669"/>
    <property type="project" value="RHEA"/>
</dbReference>
<dbReference type="EC" id="5.6.2.3" evidence="1"/>
<organism evidence="3 4">
    <name type="scientific">Dendrothele bispora (strain CBS 962.96)</name>
    <dbReference type="NCBI Taxonomy" id="1314807"/>
    <lineage>
        <taxon>Eukaryota</taxon>
        <taxon>Fungi</taxon>
        <taxon>Dikarya</taxon>
        <taxon>Basidiomycota</taxon>
        <taxon>Agaricomycotina</taxon>
        <taxon>Agaricomycetes</taxon>
        <taxon>Agaricomycetidae</taxon>
        <taxon>Agaricales</taxon>
        <taxon>Agaricales incertae sedis</taxon>
        <taxon>Dendrothele</taxon>
    </lineage>
</organism>
<dbReference type="InterPro" id="IPR051055">
    <property type="entry name" value="PIF1_helicase"/>
</dbReference>
<dbReference type="Pfam" id="PF05970">
    <property type="entry name" value="PIF1"/>
    <property type="match status" value="1"/>
</dbReference>
<feature type="domain" description="DNA helicase Pif1-like DEAD-box helicase" evidence="2">
    <location>
        <begin position="63"/>
        <end position="174"/>
    </location>
</feature>
<gene>
    <name evidence="3" type="ORF">K435DRAFT_694359</name>
</gene>
<dbReference type="OrthoDB" id="432234at2759"/>
<evidence type="ECO:0000313" key="4">
    <source>
        <dbReference type="Proteomes" id="UP000297245"/>
    </source>
</evidence>
<dbReference type="EMBL" id="ML179847">
    <property type="protein sequence ID" value="THU81029.1"/>
    <property type="molecule type" value="Genomic_DNA"/>
</dbReference>
<keyword evidence="1" id="KW-0547">Nucleotide-binding</keyword>
<comment type="cofactor">
    <cofactor evidence="1">
        <name>Mg(2+)</name>
        <dbReference type="ChEBI" id="CHEBI:18420"/>
    </cofactor>
</comment>
<name>A0A4S8KYB3_DENBC</name>
<dbReference type="InterPro" id="IPR027417">
    <property type="entry name" value="P-loop_NTPase"/>
</dbReference>
<dbReference type="SUPFAM" id="SSF52540">
    <property type="entry name" value="P-loop containing nucleoside triphosphate hydrolases"/>
    <property type="match status" value="1"/>
</dbReference>
<protein>
    <recommendedName>
        <fullName evidence="1">ATP-dependent DNA helicase</fullName>
        <ecNumber evidence="1">5.6.2.3</ecNumber>
    </recommendedName>
</protein>
<sequence>MAISKKKQEVMNARQIHRKISEHQKFINKYPNQVDILDKSAFEKKSRVGITQNLIDAQIKQFKLNEEQERAFCIVANHAVSKLNMYLGGMGGTGKSMVLKALQDFFKSRGESYRMIVVAPTGAAAALLGGSTYHSVFGINSKSEGVSMSISIDQVCSRLDGVNYVFLDEVSMLSCIDIYKISEKL</sequence>
<comment type="catalytic activity">
    <reaction evidence="1">
        <text>ATP + H2O = ADP + phosphate + H(+)</text>
        <dbReference type="Rhea" id="RHEA:13065"/>
        <dbReference type="ChEBI" id="CHEBI:15377"/>
        <dbReference type="ChEBI" id="CHEBI:15378"/>
        <dbReference type="ChEBI" id="CHEBI:30616"/>
        <dbReference type="ChEBI" id="CHEBI:43474"/>
        <dbReference type="ChEBI" id="CHEBI:456216"/>
        <dbReference type="EC" id="5.6.2.3"/>
    </reaction>
</comment>
<proteinExistence type="inferred from homology"/>
<dbReference type="PANTHER" id="PTHR47642">
    <property type="entry name" value="ATP-DEPENDENT DNA HELICASE"/>
    <property type="match status" value="1"/>
</dbReference>
<dbReference type="Proteomes" id="UP000297245">
    <property type="component" value="Unassembled WGS sequence"/>
</dbReference>
<dbReference type="GO" id="GO:0043139">
    <property type="term" value="F:5'-3' DNA helicase activity"/>
    <property type="evidence" value="ECO:0007669"/>
    <property type="project" value="UniProtKB-EC"/>
</dbReference>
<keyword evidence="1" id="KW-0227">DNA damage</keyword>
<keyword evidence="1" id="KW-0067">ATP-binding</keyword>
<dbReference type="Gene3D" id="3.40.50.300">
    <property type="entry name" value="P-loop containing nucleotide triphosphate hydrolases"/>
    <property type="match status" value="1"/>
</dbReference>
<dbReference type="GO" id="GO:0006281">
    <property type="term" value="P:DNA repair"/>
    <property type="evidence" value="ECO:0007669"/>
    <property type="project" value="UniProtKB-KW"/>
</dbReference>
<dbReference type="InterPro" id="IPR010285">
    <property type="entry name" value="DNA_helicase_pif1-like_DEAD"/>
</dbReference>
<dbReference type="GO" id="GO:0006310">
    <property type="term" value="P:DNA recombination"/>
    <property type="evidence" value="ECO:0007669"/>
    <property type="project" value="UniProtKB-KW"/>
</dbReference>
<evidence type="ECO:0000259" key="2">
    <source>
        <dbReference type="Pfam" id="PF05970"/>
    </source>
</evidence>
<dbReference type="AlphaFoldDB" id="A0A4S8KYB3"/>
<feature type="non-terminal residue" evidence="3">
    <location>
        <position position="185"/>
    </location>
</feature>